<dbReference type="GO" id="GO:0005737">
    <property type="term" value="C:cytoplasm"/>
    <property type="evidence" value="ECO:0007669"/>
    <property type="project" value="TreeGrafter"/>
</dbReference>
<sequence>MNNIVVFGGSGAIGEALVKQLSNENPQAKLHVFSRNIPAYSLSNMTTYTLDFLNEDQLENNAARIKDPIDLVIVATGKLHGKGCSPEKSLRDLSYEKMMELYSVNTIGPAMIAKYFLPKLNRKSRSVFAAISARVGSIEDNRLGGWYAYRMSKTALNMFLKTASIEQKRTHKNSAVIGLHPGTVDSDLSKPFQSNVPQGKLFTPDYSAEKLLSVIKGVTPADSGQIFAWDGQLIPY</sequence>
<dbReference type="InterPro" id="IPR002347">
    <property type="entry name" value="SDR_fam"/>
</dbReference>
<reference evidence="1 2" key="1">
    <citation type="submission" date="2015-03" db="EMBL/GenBank/DDBJ databases">
        <title>Genome sequence of Kiloniella sp. P1-1, isolated from the gut microflora of Pacific white shrimp, Penaeus vannamei.</title>
        <authorList>
            <person name="Shao Z."/>
            <person name="Wang L."/>
            <person name="Li X."/>
        </authorList>
    </citation>
    <scope>NUCLEOTIDE SEQUENCE [LARGE SCALE GENOMIC DNA]</scope>
    <source>
        <strain evidence="1 2">P1-1</strain>
    </source>
</reference>
<dbReference type="OrthoDB" id="9785826at2"/>
<dbReference type="PANTHER" id="PTHR43544">
    <property type="entry name" value="SHORT-CHAIN DEHYDROGENASE/REDUCTASE"/>
    <property type="match status" value="1"/>
</dbReference>
<dbReference type="STRING" id="1549748.WH95_00925"/>
<dbReference type="PANTHER" id="PTHR43544:SF12">
    <property type="entry name" value="NAD(P)-BINDING ROSSMANN-FOLD SUPERFAMILY PROTEIN"/>
    <property type="match status" value="1"/>
</dbReference>
<dbReference type="Pfam" id="PF00106">
    <property type="entry name" value="adh_short"/>
    <property type="match status" value="1"/>
</dbReference>
<gene>
    <name evidence="1" type="ORF">WH95_00925</name>
</gene>
<evidence type="ECO:0008006" key="3">
    <source>
        <dbReference type="Google" id="ProtNLM"/>
    </source>
</evidence>
<dbReference type="InterPro" id="IPR051468">
    <property type="entry name" value="Fungal_SecMetab_SDRs"/>
</dbReference>
<dbReference type="PRINTS" id="PR00081">
    <property type="entry name" value="GDHRDH"/>
</dbReference>
<dbReference type="EMBL" id="LANI01000001">
    <property type="protein sequence ID" value="KKJ78682.1"/>
    <property type="molecule type" value="Genomic_DNA"/>
</dbReference>
<dbReference type="InterPro" id="IPR036291">
    <property type="entry name" value="NAD(P)-bd_dom_sf"/>
</dbReference>
<dbReference type="Gene3D" id="3.40.50.720">
    <property type="entry name" value="NAD(P)-binding Rossmann-like Domain"/>
    <property type="match status" value="1"/>
</dbReference>
<keyword evidence="2" id="KW-1185">Reference proteome</keyword>
<dbReference type="RefSeq" id="WP_046501748.1">
    <property type="nucleotide sequence ID" value="NZ_LANI01000001.1"/>
</dbReference>
<evidence type="ECO:0000313" key="2">
    <source>
        <dbReference type="Proteomes" id="UP000034491"/>
    </source>
</evidence>
<dbReference type="GO" id="GO:0016491">
    <property type="term" value="F:oxidoreductase activity"/>
    <property type="evidence" value="ECO:0007669"/>
    <property type="project" value="TreeGrafter"/>
</dbReference>
<name>A0A0M2RA43_9PROT</name>
<protein>
    <recommendedName>
        <fullName evidence="3">Short-chain dehydrogenase</fullName>
    </recommendedName>
</protein>
<dbReference type="SUPFAM" id="SSF51735">
    <property type="entry name" value="NAD(P)-binding Rossmann-fold domains"/>
    <property type="match status" value="1"/>
</dbReference>
<organism evidence="1 2">
    <name type="scientific">Kiloniella litopenaei</name>
    <dbReference type="NCBI Taxonomy" id="1549748"/>
    <lineage>
        <taxon>Bacteria</taxon>
        <taxon>Pseudomonadati</taxon>
        <taxon>Pseudomonadota</taxon>
        <taxon>Alphaproteobacteria</taxon>
        <taxon>Rhodospirillales</taxon>
        <taxon>Kiloniellaceae</taxon>
        <taxon>Kiloniella</taxon>
    </lineage>
</organism>
<dbReference type="AlphaFoldDB" id="A0A0M2RA43"/>
<comment type="caution">
    <text evidence="1">The sequence shown here is derived from an EMBL/GenBank/DDBJ whole genome shotgun (WGS) entry which is preliminary data.</text>
</comment>
<dbReference type="Proteomes" id="UP000034491">
    <property type="component" value="Unassembled WGS sequence"/>
</dbReference>
<proteinExistence type="predicted"/>
<accession>A0A0M2RA43</accession>
<evidence type="ECO:0000313" key="1">
    <source>
        <dbReference type="EMBL" id="KKJ78682.1"/>
    </source>
</evidence>
<dbReference type="CDD" id="cd05325">
    <property type="entry name" value="carb_red_sniffer_like_SDR_c"/>
    <property type="match status" value="1"/>
</dbReference>